<reference evidence="1 2" key="1">
    <citation type="journal article" date="2019" name="Environ. Microbiol.">
        <title>An active ?-lactamase is a part of an orchestrated cell wall stress resistance network of Bacillus subtilis and related rhizosphere species.</title>
        <authorList>
            <person name="Bucher T."/>
            <person name="Keren-Paz A."/>
            <person name="Hausser J."/>
            <person name="Olender T."/>
            <person name="Cytryn E."/>
            <person name="Kolodkin-Gal I."/>
        </authorList>
    </citation>
    <scope>NUCLEOTIDE SEQUENCE [LARGE SCALE GENOMIC DNA]</scope>
    <source>
        <strain evidence="1 2">I32</strain>
    </source>
</reference>
<dbReference type="Proteomes" id="UP000308444">
    <property type="component" value="Unassembled WGS sequence"/>
</dbReference>
<feature type="non-terminal residue" evidence="1">
    <location>
        <position position="1"/>
    </location>
</feature>
<proteinExistence type="predicted"/>
<dbReference type="GO" id="GO:0016853">
    <property type="term" value="F:isomerase activity"/>
    <property type="evidence" value="ECO:0007669"/>
    <property type="project" value="UniProtKB-KW"/>
</dbReference>
<sequence length="20" mass="2321">GKKDVEKIKQFIIKAKECSK</sequence>
<evidence type="ECO:0000313" key="1">
    <source>
        <dbReference type="EMBL" id="TKJ08059.1"/>
    </source>
</evidence>
<organism evidence="1 2">
    <name type="scientific">Bacillus cereus</name>
    <dbReference type="NCBI Taxonomy" id="1396"/>
    <lineage>
        <taxon>Bacteria</taxon>
        <taxon>Bacillati</taxon>
        <taxon>Bacillota</taxon>
        <taxon>Bacilli</taxon>
        <taxon>Bacillales</taxon>
        <taxon>Bacillaceae</taxon>
        <taxon>Bacillus</taxon>
        <taxon>Bacillus cereus group</taxon>
    </lineage>
</organism>
<gene>
    <name evidence="1" type="ORF">FC695_01965</name>
</gene>
<evidence type="ECO:0000313" key="2">
    <source>
        <dbReference type="Proteomes" id="UP000308444"/>
    </source>
</evidence>
<accession>A0A9X9F947</accession>
<name>A0A9X9F947_BACCE</name>
<protein>
    <submittedName>
        <fullName evidence="1">Phosphoribosylanthranilate isomerase</fullName>
    </submittedName>
</protein>
<comment type="caution">
    <text evidence="1">The sequence shown here is derived from an EMBL/GenBank/DDBJ whole genome shotgun (WGS) entry which is preliminary data.</text>
</comment>
<dbReference type="EMBL" id="SZOH01000102">
    <property type="protein sequence ID" value="TKJ08059.1"/>
    <property type="molecule type" value="Genomic_DNA"/>
</dbReference>
<keyword evidence="1" id="KW-0413">Isomerase</keyword>
<dbReference type="AlphaFoldDB" id="A0A9X9F947"/>